<evidence type="ECO:0000256" key="1">
    <source>
        <dbReference type="SAM" id="MobiDB-lite"/>
    </source>
</evidence>
<feature type="region of interest" description="Disordered" evidence="1">
    <location>
        <begin position="84"/>
        <end position="105"/>
    </location>
</feature>
<feature type="signal peptide" evidence="2">
    <location>
        <begin position="1"/>
        <end position="32"/>
    </location>
</feature>
<dbReference type="Proteomes" id="UP001165341">
    <property type="component" value="Unassembled WGS sequence"/>
</dbReference>
<dbReference type="PROSITE" id="PS51318">
    <property type="entry name" value="TAT"/>
    <property type="match status" value="1"/>
</dbReference>
<dbReference type="RefSeq" id="WP_243011181.1">
    <property type="nucleotide sequence ID" value="NZ_JALGAR010000001.1"/>
</dbReference>
<evidence type="ECO:0000313" key="3">
    <source>
        <dbReference type="EMBL" id="MCI4657209.1"/>
    </source>
</evidence>
<sequence length="298" mass="30850">MNKSTRFILAGFAALGLASAMVVSTLPAGAEASVNFGDPSVGFRDQQTGAYLRIDLDSTDAGAGGFYFSAPGVGLVVPAAPATLDKRSSNDDSRDDGGESNEKHDAQFRYEGPAAQYAAAPLAGDISEPAPSGPSTATTVRVIGHADTAKRTASVEVWIGKKHFNLKAAPAPRTAGKVITSVITALKATDLGAIYDLGDPSLRHGLTKAQFITAMSASKSGSVTAITATGATSYVTTSAGVDFALVPITFAYTKDATPNEVNAHLRLIYTGGQWRYMTMQPDSTPANYDTTAPDPQAP</sequence>
<keyword evidence="4" id="KW-1185">Reference proteome</keyword>
<evidence type="ECO:0000256" key="2">
    <source>
        <dbReference type="SAM" id="SignalP"/>
    </source>
</evidence>
<name>A0AA41QTJ3_9MICO</name>
<dbReference type="InterPro" id="IPR006311">
    <property type="entry name" value="TAT_signal"/>
</dbReference>
<keyword evidence="2" id="KW-0732">Signal</keyword>
<gene>
    <name evidence="3" type="ORF">MQH31_05210</name>
</gene>
<dbReference type="EMBL" id="JALGAR010000001">
    <property type="protein sequence ID" value="MCI4657209.1"/>
    <property type="molecule type" value="Genomic_DNA"/>
</dbReference>
<evidence type="ECO:0008006" key="5">
    <source>
        <dbReference type="Google" id="ProtNLM"/>
    </source>
</evidence>
<organism evidence="3 4">
    <name type="scientific">Cryobacterium zhongshanensis</name>
    <dbReference type="NCBI Taxonomy" id="2928153"/>
    <lineage>
        <taxon>Bacteria</taxon>
        <taxon>Bacillati</taxon>
        <taxon>Actinomycetota</taxon>
        <taxon>Actinomycetes</taxon>
        <taxon>Micrococcales</taxon>
        <taxon>Microbacteriaceae</taxon>
        <taxon>Cryobacterium</taxon>
    </lineage>
</organism>
<reference evidence="3" key="1">
    <citation type="submission" date="2022-03" db="EMBL/GenBank/DDBJ databases">
        <title>Cryobacterium sp. nov. strain ZS14-85, isolated from Antarctic soil.</title>
        <authorList>
            <person name="Li J."/>
            <person name="Niu G."/>
        </authorList>
    </citation>
    <scope>NUCLEOTIDE SEQUENCE</scope>
    <source>
        <strain evidence="3">ZS14-85</strain>
    </source>
</reference>
<comment type="caution">
    <text evidence="3">The sequence shown here is derived from an EMBL/GenBank/DDBJ whole genome shotgun (WGS) entry which is preliminary data.</text>
</comment>
<dbReference type="AlphaFoldDB" id="A0AA41QTJ3"/>
<protein>
    <recommendedName>
        <fullName evidence="5">DUF4878 domain-containing protein</fullName>
    </recommendedName>
</protein>
<proteinExistence type="predicted"/>
<evidence type="ECO:0000313" key="4">
    <source>
        <dbReference type="Proteomes" id="UP001165341"/>
    </source>
</evidence>
<accession>A0AA41QTJ3</accession>
<feature type="chain" id="PRO_5041433482" description="DUF4878 domain-containing protein" evidence="2">
    <location>
        <begin position="33"/>
        <end position="298"/>
    </location>
</feature>